<dbReference type="GO" id="GO:0016788">
    <property type="term" value="F:hydrolase activity, acting on ester bonds"/>
    <property type="evidence" value="ECO:0007669"/>
    <property type="project" value="UniProtKB-UniRule"/>
</dbReference>
<dbReference type="InterPro" id="IPR006641">
    <property type="entry name" value="YqgF/RNaseH-like_dom"/>
</dbReference>
<feature type="domain" description="YqgF/RNase H-like" evidence="6">
    <location>
        <begin position="1"/>
        <end position="94"/>
    </location>
</feature>
<comment type="subcellular location">
    <subcellularLocation>
        <location evidence="5">Cytoplasm</location>
    </subcellularLocation>
</comment>
<dbReference type="InterPro" id="IPR005227">
    <property type="entry name" value="YqgF"/>
</dbReference>
<sequence>MKYLGVDWGFIKIGLAVSEGEISSPWGVAIVQKNSLGKAVAKIVSIVKKERIDQVVIGKPEGKMGEAVEKAAEALRKQGLSVVLADETLSTRDAKTVMLEVGMGRKVRKDDNAMAAAIILQRYLDEKP</sequence>
<dbReference type="Proteomes" id="UP000034135">
    <property type="component" value="Unassembled WGS sequence"/>
</dbReference>
<dbReference type="InterPro" id="IPR012337">
    <property type="entry name" value="RNaseH-like_sf"/>
</dbReference>
<dbReference type="NCBIfam" id="TIGR00250">
    <property type="entry name" value="RNAse_H_YqgF"/>
    <property type="match status" value="1"/>
</dbReference>
<keyword evidence="4 5" id="KW-0378">Hydrolase</keyword>
<dbReference type="SUPFAM" id="SSF53098">
    <property type="entry name" value="Ribonuclease H-like"/>
    <property type="match status" value="1"/>
</dbReference>
<dbReference type="GO" id="GO:0000967">
    <property type="term" value="P:rRNA 5'-end processing"/>
    <property type="evidence" value="ECO:0007669"/>
    <property type="project" value="UniProtKB-UniRule"/>
</dbReference>
<keyword evidence="3 5" id="KW-0540">Nuclease</keyword>
<evidence type="ECO:0000256" key="5">
    <source>
        <dbReference type="HAMAP-Rule" id="MF_00651"/>
    </source>
</evidence>
<dbReference type="EMBL" id="LCEB01000046">
    <property type="protein sequence ID" value="KKS63815.1"/>
    <property type="molecule type" value="Genomic_DNA"/>
</dbReference>
<dbReference type="AlphaFoldDB" id="A0A0G1ART0"/>
<evidence type="ECO:0000256" key="4">
    <source>
        <dbReference type="ARBA" id="ARBA00022801"/>
    </source>
</evidence>
<evidence type="ECO:0000256" key="1">
    <source>
        <dbReference type="ARBA" id="ARBA00022490"/>
    </source>
</evidence>
<dbReference type="SMART" id="SM00732">
    <property type="entry name" value="YqgFc"/>
    <property type="match status" value="1"/>
</dbReference>
<comment type="caution">
    <text evidence="7">The sequence shown here is derived from an EMBL/GenBank/DDBJ whole genome shotgun (WGS) entry which is preliminary data.</text>
</comment>
<comment type="similarity">
    <text evidence="5">Belongs to the YqgF HJR family.</text>
</comment>
<reference evidence="7 8" key="1">
    <citation type="journal article" date="2015" name="Nature">
        <title>rRNA introns, odd ribosomes, and small enigmatic genomes across a large radiation of phyla.</title>
        <authorList>
            <person name="Brown C.T."/>
            <person name="Hug L.A."/>
            <person name="Thomas B.C."/>
            <person name="Sharon I."/>
            <person name="Castelle C.J."/>
            <person name="Singh A."/>
            <person name="Wilkins M.J."/>
            <person name="Williams K.H."/>
            <person name="Banfield J.F."/>
        </authorList>
    </citation>
    <scope>NUCLEOTIDE SEQUENCE [LARGE SCALE GENOMIC DNA]</scope>
</reference>
<evidence type="ECO:0000259" key="6">
    <source>
        <dbReference type="SMART" id="SM00732"/>
    </source>
</evidence>
<proteinExistence type="inferred from homology"/>
<comment type="function">
    <text evidence="5">Could be a nuclease involved in processing of the 5'-end of pre-16S rRNA.</text>
</comment>
<dbReference type="PANTHER" id="PTHR33317">
    <property type="entry name" value="POLYNUCLEOTIDYL TRANSFERASE, RIBONUCLEASE H-LIKE SUPERFAMILY PROTEIN"/>
    <property type="match status" value="1"/>
</dbReference>
<keyword evidence="1 5" id="KW-0963">Cytoplasm</keyword>
<dbReference type="Gene3D" id="3.30.420.140">
    <property type="entry name" value="YqgF/RNase H-like domain"/>
    <property type="match status" value="1"/>
</dbReference>
<evidence type="ECO:0000256" key="3">
    <source>
        <dbReference type="ARBA" id="ARBA00022722"/>
    </source>
</evidence>
<accession>A0A0G1ART0</accession>
<keyword evidence="2 5" id="KW-0690">Ribosome biogenesis</keyword>
<evidence type="ECO:0000256" key="2">
    <source>
        <dbReference type="ARBA" id="ARBA00022517"/>
    </source>
</evidence>
<dbReference type="HAMAP" id="MF_00651">
    <property type="entry name" value="Nuclease_YqgF"/>
    <property type="match status" value="1"/>
</dbReference>
<evidence type="ECO:0000313" key="7">
    <source>
        <dbReference type="EMBL" id="KKS63815.1"/>
    </source>
</evidence>
<gene>
    <name evidence="7" type="ORF">UV33_C0046G0006</name>
</gene>
<organism evidence="7 8">
    <name type="scientific">Candidatus Daviesbacteria bacterium GW2011_GWA1_42_6</name>
    <dbReference type="NCBI Taxonomy" id="1618420"/>
    <lineage>
        <taxon>Bacteria</taxon>
        <taxon>Candidatus Daviesiibacteriota</taxon>
    </lineage>
</organism>
<dbReference type="Pfam" id="PF03652">
    <property type="entry name" value="RuvX"/>
    <property type="match status" value="1"/>
</dbReference>
<dbReference type="GO" id="GO:0004518">
    <property type="term" value="F:nuclease activity"/>
    <property type="evidence" value="ECO:0007669"/>
    <property type="project" value="UniProtKB-KW"/>
</dbReference>
<protein>
    <recommendedName>
        <fullName evidence="5">Putative pre-16S rRNA nuclease</fullName>
        <ecNumber evidence="5">3.1.-.-</ecNumber>
    </recommendedName>
</protein>
<dbReference type="PANTHER" id="PTHR33317:SF4">
    <property type="entry name" value="POLYNUCLEOTIDYL TRANSFERASE, RIBONUCLEASE H-LIKE SUPERFAMILY PROTEIN"/>
    <property type="match status" value="1"/>
</dbReference>
<dbReference type="EC" id="3.1.-.-" evidence="5"/>
<dbReference type="InterPro" id="IPR037027">
    <property type="entry name" value="YqgF/RNaseH-like_dom_sf"/>
</dbReference>
<name>A0A0G1ART0_9BACT</name>
<dbReference type="CDD" id="cd16964">
    <property type="entry name" value="YqgF"/>
    <property type="match status" value="1"/>
</dbReference>
<evidence type="ECO:0000313" key="8">
    <source>
        <dbReference type="Proteomes" id="UP000034135"/>
    </source>
</evidence>
<dbReference type="GO" id="GO:0005737">
    <property type="term" value="C:cytoplasm"/>
    <property type="evidence" value="ECO:0007669"/>
    <property type="project" value="UniProtKB-SubCell"/>
</dbReference>